<gene>
    <name evidence="13" type="ORF">BJG93_04810</name>
</gene>
<proteinExistence type="predicted"/>
<evidence type="ECO:0000256" key="11">
    <source>
        <dbReference type="SAM" id="SignalP"/>
    </source>
</evidence>
<dbReference type="InterPro" id="IPR033900">
    <property type="entry name" value="Gram_neg_porin_domain"/>
</dbReference>
<dbReference type="AlphaFoldDB" id="A0A1I9YEP7"/>
<feature type="chain" id="PRO_5009607238" evidence="11">
    <location>
        <begin position="22"/>
        <end position="381"/>
    </location>
</feature>
<accession>A0A1I9YEP7</accession>
<dbReference type="CDD" id="cd00342">
    <property type="entry name" value="gram_neg_porins"/>
    <property type="match status" value="1"/>
</dbReference>
<dbReference type="PANTHER" id="PTHR34501">
    <property type="entry name" value="PROTEIN YDDL-RELATED"/>
    <property type="match status" value="1"/>
</dbReference>
<keyword evidence="9" id="KW-0472">Membrane</keyword>
<dbReference type="GO" id="GO:0006811">
    <property type="term" value="P:monoatomic ion transport"/>
    <property type="evidence" value="ECO:0007669"/>
    <property type="project" value="UniProtKB-KW"/>
</dbReference>
<dbReference type="GO" id="GO:0009279">
    <property type="term" value="C:cell outer membrane"/>
    <property type="evidence" value="ECO:0007669"/>
    <property type="project" value="UniProtKB-SubCell"/>
</dbReference>
<keyword evidence="10" id="KW-0998">Cell outer membrane</keyword>
<keyword evidence="4" id="KW-1134">Transmembrane beta strand</keyword>
<comment type="subcellular location">
    <subcellularLocation>
        <location evidence="1">Cell outer membrane</location>
        <topology evidence="1">Multi-pass membrane protein</topology>
    </subcellularLocation>
</comment>
<dbReference type="InterPro" id="IPR050298">
    <property type="entry name" value="Gram-neg_bact_OMP"/>
</dbReference>
<keyword evidence="14" id="KW-1185">Reference proteome</keyword>
<dbReference type="Pfam" id="PF13609">
    <property type="entry name" value="Porin_4"/>
    <property type="match status" value="1"/>
</dbReference>
<reference evidence="13" key="2">
    <citation type="submission" date="2021-06" db="EMBL/GenBank/DDBJ databases">
        <authorList>
            <person name="Rogers T.H."/>
            <person name="Ramsay J.P."/>
            <person name="Wang P."/>
            <person name="Terpolilli J."/>
        </authorList>
    </citation>
    <scope>NUCLEOTIDE SEQUENCE</scope>
    <source>
        <strain evidence="13">WSM5005</strain>
    </source>
</reference>
<comment type="subunit">
    <text evidence="2">Homotrimer.</text>
</comment>
<dbReference type="Gene3D" id="2.40.160.10">
    <property type="entry name" value="Porin"/>
    <property type="match status" value="1"/>
</dbReference>
<evidence type="ECO:0000256" key="9">
    <source>
        <dbReference type="ARBA" id="ARBA00023136"/>
    </source>
</evidence>
<keyword evidence="5" id="KW-0812">Transmembrane</keyword>
<feature type="domain" description="Porin" evidence="12">
    <location>
        <begin position="10"/>
        <end position="351"/>
    </location>
</feature>
<keyword evidence="6 11" id="KW-0732">Signal</keyword>
<name>A0A1I9YEP7_9BURK</name>
<sequence>MKVKKLAIGAAMLLFVTEAYAESSVTLYGIMDTGIEFYNHAKTGGSVYGMPALTGELPSRWGLKGVEDLGGGLRAVFNLESGFAPGTGGLNYGGRLFGRQANVGLGNRFGTVLFGRQSNMTYYSVVNADILGPALIGLASFDPYLANARSDNAIGYMGKFGGVTIGATYSFGRDSATVPGPGGTGCAGQVPGDFQACKQVTAMVMYDTANYGASVSFDQMRGGASTDFGPLVSSADKDTHIQATAYYDFSHGKFAGGWIHHNVNVGRSYHTDLYFLNGTYLPTPFLALDLVGAHFNVSNPSNIGGVIENGAIVPGSVAPATSNSTMITARATYFVSKRTSVYAMLGYMINSRNGAVALTGGGTVQTGANQTGGMVGIQHKF</sequence>
<evidence type="ECO:0000256" key="2">
    <source>
        <dbReference type="ARBA" id="ARBA00011233"/>
    </source>
</evidence>
<keyword evidence="3" id="KW-0813">Transport</keyword>
<keyword evidence="8" id="KW-0626">Porin</keyword>
<dbReference type="RefSeq" id="WP_027197770.1">
    <property type="nucleotide sequence ID" value="NZ_CP017561.2"/>
</dbReference>
<evidence type="ECO:0000256" key="1">
    <source>
        <dbReference type="ARBA" id="ARBA00004571"/>
    </source>
</evidence>
<dbReference type="InterPro" id="IPR002299">
    <property type="entry name" value="Porin_Neis"/>
</dbReference>
<dbReference type="STRING" id="754502.BJG93_04810"/>
<evidence type="ECO:0000256" key="3">
    <source>
        <dbReference type="ARBA" id="ARBA00022448"/>
    </source>
</evidence>
<evidence type="ECO:0000256" key="5">
    <source>
        <dbReference type="ARBA" id="ARBA00022692"/>
    </source>
</evidence>
<evidence type="ECO:0000256" key="7">
    <source>
        <dbReference type="ARBA" id="ARBA00023065"/>
    </source>
</evidence>
<dbReference type="SUPFAM" id="SSF56935">
    <property type="entry name" value="Porins"/>
    <property type="match status" value="1"/>
</dbReference>
<dbReference type="InterPro" id="IPR023614">
    <property type="entry name" value="Porin_dom_sf"/>
</dbReference>
<dbReference type="EMBL" id="CP017561">
    <property type="protein sequence ID" value="APA84780.1"/>
    <property type="molecule type" value="Genomic_DNA"/>
</dbReference>
<evidence type="ECO:0000313" key="13">
    <source>
        <dbReference type="EMBL" id="APA84780.1"/>
    </source>
</evidence>
<protein>
    <submittedName>
        <fullName evidence="13">Porin</fullName>
    </submittedName>
</protein>
<organism evidence="13 14">
    <name type="scientific">Paraburkholderia sprentiae WSM5005</name>
    <dbReference type="NCBI Taxonomy" id="754502"/>
    <lineage>
        <taxon>Bacteria</taxon>
        <taxon>Pseudomonadati</taxon>
        <taxon>Pseudomonadota</taxon>
        <taxon>Betaproteobacteria</taxon>
        <taxon>Burkholderiales</taxon>
        <taxon>Burkholderiaceae</taxon>
        <taxon>Paraburkholderia</taxon>
    </lineage>
</organism>
<evidence type="ECO:0000256" key="6">
    <source>
        <dbReference type="ARBA" id="ARBA00022729"/>
    </source>
</evidence>
<evidence type="ECO:0000256" key="8">
    <source>
        <dbReference type="ARBA" id="ARBA00023114"/>
    </source>
</evidence>
<dbReference type="GO" id="GO:0046930">
    <property type="term" value="C:pore complex"/>
    <property type="evidence" value="ECO:0007669"/>
    <property type="project" value="UniProtKB-KW"/>
</dbReference>
<evidence type="ECO:0000256" key="4">
    <source>
        <dbReference type="ARBA" id="ARBA00022452"/>
    </source>
</evidence>
<evidence type="ECO:0000259" key="12">
    <source>
        <dbReference type="Pfam" id="PF13609"/>
    </source>
</evidence>
<feature type="signal peptide" evidence="11">
    <location>
        <begin position="1"/>
        <end position="21"/>
    </location>
</feature>
<dbReference type="PRINTS" id="PR00184">
    <property type="entry name" value="NEISSPPORIN"/>
</dbReference>
<dbReference type="GO" id="GO:0015288">
    <property type="term" value="F:porin activity"/>
    <property type="evidence" value="ECO:0007669"/>
    <property type="project" value="UniProtKB-KW"/>
</dbReference>
<dbReference type="OrthoDB" id="8679056at2"/>
<dbReference type="PANTHER" id="PTHR34501:SF9">
    <property type="entry name" value="MAJOR OUTER MEMBRANE PROTEIN P.IA"/>
    <property type="match status" value="1"/>
</dbReference>
<dbReference type="Proteomes" id="UP000179860">
    <property type="component" value="Chromosome 1"/>
</dbReference>
<evidence type="ECO:0000256" key="10">
    <source>
        <dbReference type="ARBA" id="ARBA00023237"/>
    </source>
</evidence>
<dbReference type="KEGG" id="pspw:BJG93_04810"/>
<reference evidence="13" key="1">
    <citation type="submission" date="2016-09" db="EMBL/GenBank/DDBJ databases">
        <title>The Complete Genome of Burkholderia sprentiae wsm5005.</title>
        <authorList>
            <person name="De Meyer S."/>
            <person name="Wang P."/>
            <person name="Terpolilli J."/>
        </authorList>
    </citation>
    <scope>NUCLEOTIDE SEQUENCE [LARGE SCALE GENOMIC DNA]</scope>
    <source>
        <strain evidence="13">WSM5005</strain>
    </source>
</reference>
<keyword evidence="7" id="KW-0406">Ion transport</keyword>
<evidence type="ECO:0000313" key="14">
    <source>
        <dbReference type="Proteomes" id="UP000179860"/>
    </source>
</evidence>